<dbReference type="AlphaFoldDB" id="A0A6G4A9Q3"/>
<evidence type="ECO:0000313" key="2">
    <source>
        <dbReference type="Proteomes" id="UP000476310"/>
    </source>
</evidence>
<sequence>MSLVDSVDAPDVLRLSVGIESADELLVDLEKALDAAL</sequence>
<dbReference type="Proteomes" id="UP000476310">
    <property type="component" value="Unassembled WGS sequence"/>
</dbReference>
<protein>
    <recommendedName>
        <fullName evidence="3">Cystathionine gamma-synthase</fullName>
    </recommendedName>
</protein>
<dbReference type="Gene3D" id="3.90.1150.10">
    <property type="entry name" value="Aspartate Aminotransferase, domain 1"/>
    <property type="match status" value="1"/>
</dbReference>
<proteinExistence type="predicted"/>
<name>A0A6G4A9Q3_9ACTN</name>
<reference evidence="1" key="1">
    <citation type="submission" date="2020-02" db="EMBL/GenBank/DDBJ databases">
        <title>A new Streptomyces sp. for controlling soil-borne diseases.</title>
        <authorList>
            <person name="Li X."/>
            <person name="Tian Y."/>
            <person name="Gao K."/>
        </authorList>
    </citation>
    <scope>NUCLEOTIDE SEQUENCE [LARGE SCALE GENOMIC DNA]</scope>
    <source>
        <strain evidence="1">0250</strain>
    </source>
</reference>
<evidence type="ECO:0000313" key="1">
    <source>
        <dbReference type="EMBL" id="NEW69227.1"/>
    </source>
</evidence>
<keyword evidence="2" id="KW-1185">Reference proteome</keyword>
<dbReference type="EMBL" id="JAAIKT010000001">
    <property type="protein sequence ID" value="NEW69227.1"/>
    <property type="molecule type" value="Genomic_DNA"/>
</dbReference>
<organism evidence="1 2">
    <name type="scientific">Streptomyces rhizosphaericus</name>
    <dbReference type="NCBI Taxonomy" id="114699"/>
    <lineage>
        <taxon>Bacteria</taxon>
        <taxon>Bacillati</taxon>
        <taxon>Actinomycetota</taxon>
        <taxon>Actinomycetes</taxon>
        <taxon>Kitasatosporales</taxon>
        <taxon>Streptomycetaceae</taxon>
        <taxon>Streptomyces</taxon>
        <taxon>Streptomyces violaceusniger group</taxon>
    </lineage>
</organism>
<comment type="caution">
    <text evidence="1">The sequence shown here is derived from an EMBL/GenBank/DDBJ whole genome shotgun (WGS) entry which is preliminary data.</text>
</comment>
<accession>A0A6G4A9Q3</accession>
<dbReference type="RefSeq" id="WP_164423066.1">
    <property type="nucleotide sequence ID" value="NZ_JAAIKT010000001.1"/>
</dbReference>
<gene>
    <name evidence="1" type="ORF">G4H13_02120</name>
</gene>
<evidence type="ECO:0008006" key="3">
    <source>
        <dbReference type="Google" id="ProtNLM"/>
    </source>
</evidence>
<dbReference type="InterPro" id="IPR015422">
    <property type="entry name" value="PyrdxlP-dep_Trfase_small"/>
</dbReference>